<sequence length="142" mass="15846">MVHESDPNDYSKICLVNRHRLKRPEQADMRGEEAKVTRALQTELNEWMQASESFAGYFKKSGNVVYHHNGNGYGVKDLLPTPPEDVYPLFFAAVGDRVTSNPPRGGSTLITSITQDNNSEVGVKGKDNIWCGKKGRFALLYA</sequence>
<comment type="caution">
    <text evidence="1">The sequence shown here is derived from an EMBL/GenBank/DDBJ whole genome shotgun (WGS) entry which is preliminary data.</text>
</comment>
<evidence type="ECO:0000313" key="2">
    <source>
        <dbReference type="Proteomes" id="UP000265618"/>
    </source>
</evidence>
<evidence type="ECO:0000313" key="1">
    <source>
        <dbReference type="EMBL" id="GIQ80528.1"/>
    </source>
</evidence>
<protein>
    <submittedName>
        <fullName evidence="1">Uncharacterized protein</fullName>
    </submittedName>
</protein>
<organism evidence="1 2">
    <name type="scientific">Kipferlia bialata</name>
    <dbReference type="NCBI Taxonomy" id="797122"/>
    <lineage>
        <taxon>Eukaryota</taxon>
        <taxon>Metamonada</taxon>
        <taxon>Carpediemonas-like organisms</taxon>
        <taxon>Kipferlia</taxon>
    </lineage>
</organism>
<name>A0A9K3CQJ9_9EUKA</name>
<accession>A0A9K3CQJ9</accession>
<dbReference type="AlphaFoldDB" id="A0A9K3CQJ9"/>
<dbReference type="EMBL" id="BDIP01000188">
    <property type="protein sequence ID" value="GIQ80528.1"/>
    <property type="molecule type" value="Genomic_DNA"/>
</dbReference>
<proteinExistence type="predicted"/>
<keyword evidence="2" id="KW-1185">Reference proteome</keyword>
<reference evidence="1 2" key="1">
    <citation type="journal article" date="2018" name="PLoS ONE">
        <title>The draft genome of Kipferlia bialata reveals reductive genome evolution in fornicate parasites.</title>
        <authorList>
            <person name="Tanifuji G."/>
            <person name="Takabayashi S."/>
            <person name="Kume K."/>
            <person name="Takagi M."/>
            <person name="Nakayama T."/>
            <person name="Kamikawa R."/>
            <person name="Inagaki Y."/>
            <person name="Hashimoto T."/>
        </authorList>
    </citation>
    <scope>NUCLEOTIDE SEQUENCE [LARGE SCALE GENOMIC DNA]</scope>
    <source>
        <strain evidence="1">NY0173</strain>
    </source>
</reference>
<dbReference type="Proteomes" id="UP000265618">
    <property type="component" value="Unassembled WGS sequence"/>
</dbReference>
<gene>
    <name evidence="1" type="ORF">KIPB_001340</name>
</gene>